<feature type="transmembrane region" description="Helical" evidence="1">
    <location>
        <begin position="38"/>
        <end position="62"/>
    </location>
</feature>
<evidence type="ECO:0000313" key="2">
    <source>
        <dbReference type="EMBL" id="QDT94416.1"/>
    </source>
</evidence>
<evidence type="ECO:0000313" key="3">
    <source>
        <dbReference type="Proteomes" id="UP000316855"/>
    </source>
</evidence>
<dbReference type="Proteomes" id="UP000316855">
    <property type="component" value="Chromosome"/>
</dbReference>
<accession>A0A517VN31</accession>
<keyword evidence="1" id="KW-1133">Transmembrane helix</keyword>
<dbReference type="AlphaFoldDB" id="A0A517VN31"/>
<dbReference type="EMBL" id="CP036343">
    <property type="protein sequence ID" value="QDT94416.1"/>
    <property type="molecule type" value="Genomic_DNA"/>
</dbReference>
<name>A0A517VN31_9PLAN</name>
<reference evidence="2 3" key="1">
    <citation type="submission" date="2019-02" db="EMBL/GenBank/DDBJ databases">
        <title>Deep-cultivation of Planctomycetes and their phenomic and genomic characterization uncovers novel biology.</title>
        <authorList>
            <person name="Wiegand S."/>
            <person name="Jogler M."/>
            <person name="Boedeker C."/>
            <person name="Pinto D."/>
            <person name="Vollmers J."/>
            <person name="Rivas-Marin E."/>
            <person name="Kohn T."/>
            <person name="Peeters S.H."/>
            <person name="Heuer A."/>
            <person name="Rast P."/>
            <person name="Oberbeckmann S."/>
            <person name="Bunk B."/>
            <person name="Jeske O."/>
            <person name="Meyerdierks A."/>
            <person name="Storesund J.E."/>
            <person name="Kallscheuer N."/>
            <person name="Luecker S."/>
            <person name="Lage O.M."/>
            <person name="Pohl T."/>
            <person name="Merkel B.J."/>
            <person name="Hornburger P."/>
            <person name="Mueller R.-W."/>
            <person name="Bruemmer F."/>
            <person name="Labrenz M."/>
            <person name="Spormann A.M."/>
            <person name="Op den Camp H."/>
            <person name="Overmann J."/>
            <person name="Amann R."/>
            <person name="Jetten M.S.M."/>
            <person name="Mascher T."/>
            <person name="Medema M.H."/>
            <person name="Devos D.P."/>
            <person name="Kaster A.-K."/>
            <person name="Ovreas L."/>
            <person name="Rohde M."/>
            <person name="Galperin M.Y."/>
            <person name="Jogler C."/>
        </authorList>
    </citation>
    <scope>NUCLEOTIDE SEQUENCE [LARGE SCALE GENOMIC DNA]</scope>
    <source>
        <strain evidence="2 3">Pan161</strain>
    </source>
</reference>
<protein>
    <submittedName>
        <fullName evidence="2">Uncharacterized protein</fullName>
    </submittedName>
</protein>
<sequence length="111" mass="12326">MVIPVVSLAPFMKITSSDNTDSVCFCGINMAESNRKGIFIPAWVIACIFSPIVAGGVGAITWTAKTLIEHSHQLIEIDEKLDANKELLIEMVNSHERRISRIEDRVFGDRP</sequence>
<keyword evidence="1" id="KW-0472">Membrane</keyword>
<gene>
    <name evidence="2" type="ORF">Pan161_61120</name>
</gene>
<dbReference type="KEGG" id="gax:Pan161_61120"/>
<evidence type="ECO:0000256" key="1">
    <source>
        <dbReference type="SAM" id="Phobius"/>
    </source>
</evidence>
<keyword evidence="1" id="KW-0812">Transmembrane</keyword>
<organism evidence="2 3">
    <name type="scientific">Gimesia algae</name>
    <dbReference type="NCBI Taxonomy" id="2527971"/>
    <lineage>
        <taxon>Bacteria</taxon>
        <taxon>Pseudomonadati</taxon>
        <taxon>Planctomycetota</taxon>
        <taxon>Planctomycetia</taxon>
        <taxon>Planctomycetales</taxon>
        <taxon>Planctomycetaceae</taxon>
        <taxon>Gimesia</taxon>
    </lineage>
</organism>
<proteinExistence type="predicted"/>
<keyword evidence="3" id="KW-1185">Reference proteome</keyword>